<evidence type="ECO:0000256" key="4">
    <source>
        <dbReference type="ARBA" id="ARBA00023002"/>
    </source>
</evidence>
<dbReference type="EMBL" id="MU128945">
    <property type="protein sequence ID" value="KAF9515895.1"/>
    <property type="molecule type" value="Genomic_DNA"/>
</dbReference>
<dbReference type="PANTHER" id="PTHR43706">
    <property type="entry name" value="NADH DEHYDROGENASE"/>
    <property type="match status" value="1"/>
</dbReference>
<dbReference type="GO" id="GO:0003954">
    <property type="term" value="F:NADH dehydrogenase activity"/>
    <property type="evidence" value="ECO:0007669"/>
    <property type="project" value="InterPro"/>
</dbReference>
<gene>
    <name evidence="8" type="ORF">BS47DRAFT_1371907</name>
</gene>
<keyword evidence="4" id="KW-0560">Oxidoreductase</keyword>
<dbReference type="InterPro" id="IPR045024">
    <property type="entry name" value="NDH-2"/>
</dbReference>
<keyword evidence="5" id="KW-0520">NAD</keyword>
<dbReference type="InterPro" id="IPR054585">
    <property type="entry name" value="NDH2-like_C"/>
</dbReference>
<dbReference type="Gene3D" id="3.50.50.100">
    <property type="match status" value="1"/>
</dbReference>
<dbReference type="InterPro" id="IPR036188">
    <property type="entry name" value="FAD/NAD-bd_sf"/>
</dbReference>
<accession>A0A9P6B2R5</accession>
<dbReference type="GO" id="GO:0005739">
    <property type="term" value="C:mitochondrion"/>
    <property type="evidence" value="ECO:0007669"/>
    <property type="project" value="TreeGrafter"/>
</dbReference>
<dbReference type="AlphaFoldDB" id="A0A9P6B2R5"/>
<dbReference type="PRINTS" id="PR00411">
    <property type="entry name" value="PNDRDTASEI"/>
</dbReference>
<dbReference type="Proteomes" id="UP000886523">
    <property type="component" value="Unassembled WGS sequence"/>
</dbReference>
<feature type="domain" description="External alternative NADH-ubiquinone oxidoreductase-like C-terminal" evidence="7">
    <location>
        <begin position="407"/>
        <end position="471"/>
    </location>
</feature>
<evidence type="ECO:0008006" key="10">
    <source>
        <dbReference type="Google" id="ProtNLM"/>
    </source>
</evidence>
<evidence type="ECO:0000256" key="2">
    <source>
        <dbReference type="ARBA" id="ARBA00022630"/>
    </source>
</evidence>
<dbReference type="Pfam" id="PF07992">
    <property type="entry name" value="Pyr_redox_2"/>
    <property type="match status" value="1"/>
</dbReference>
<evidence type="ECO:0000313" key="8">
    <source>
        <dbReference type="EMBL" id="KAF9515895.1"/>
    </source>
</evidence>
<evidence type="ECO:0000256" key="3">
    <source>
        <dbReference type="ARBA" id="ARBA00022827"/>
    </source>
</evidence>
<keyword evidence="3" id="KW-0274">FAD</keyword>
<dbReference type="InterPro" id="IPR023753">
    <property type="entry name" value="FAD/NAD-binding_dom"/>
</dbReference>
<dbReference type="PANTHER" id="PTHR43706:SF17">
    <property type="entry name" value="NADH DEHYDROGENASE (EUROFUNG)"/>
    <property type="match status" value="1"/>
</dbReference>
<dbReference type="PRINTS" id="PR00368">
    <property type="entry name" value="FADPNR"/>
</dbReference>
<keyword evidence="9" id="KW-1185">Reference proteome</keyword>
<evidence type="ECO:0000259" key="7">
    <source>
        <dbReference type="Pfam" id="PF22366"/>
    </source>
</evidence>
<dbReference type="Pfam" id="PF22366">
    <property type="entry name" value="NDH2_C"/>
    <property type="match status" value="1"/>
</dbReference>
<dbReference type="SUPFAM" id="SSF51905">
    <property type="entry name" value="FAD/NAD(P)-binding domain"/>
    <property type="match status" value="2"/>
</dbReference>
<name>A0A9P6B2R5_9AGAM</name>
<feature type="domain" description="FAD/NAD(P)-binding" evidence="6">
    <location>
        <begin position="20"/>
        <end position="385"/>
    </location>
</feature>
<organism evidence="8 9">
    <name type="scientific">Hydnum rufescens UP504</name>
    <dbReference type="NCBI Taxonomy" id="1448309"/>
    <lineage>
        <taxon>Eukaryota</taxon>
        <taxon>Fungi</taxon>
        <taxon>Dikarya</taxon>
        <taxon>Basidiomycota</taxon>
        <taxon>Agaricomycotina</taxon>
        <taxon>Agaricomycetes</taxon>
        <taxon>Cantharellales</taxon>
        <taxon>Hydnaceae</taxon>
        <taxon>Hydnum</taxon>
    </lineage>
</organism>
<dbReference type="OrthoDB" id="9992747at2759"/>
<keyword evidence="2" id="KW-0285">Flavoprotein</keyword>
<protein>
    <recommendedName>
        <fullName evidence="10">FAD/NAD(P)-binding domain-containing protein</fullName>
    </recommendedName>
</protein>
<comment type="similarity">
    <text evidence="1">Belongs to the NADH dehydrogenase family.</text>
</comment>
<evidence type="ECO:0000313" key="9">
    <source>
        <dbReference type="Proteomes" id="UP000886523"/>
    </source>
</evidence>
<proteinExistence type="inferred from homology"/>
<comment type="caution">
    <text evidence="8">The sequence shown here is derived from an EMBL/GenBank/DDBJ whole genome shotgun (WGS) entry which is preliminary data.</text>
</comment>
<evidence type="ECO:0000259" key="6">
    <source>
        <dbReference type="Pfam" id="PF07992"/>
    </source>
</evidence>
<evidence type="ECO:0000256" key="1">
    <source>
        <dbReference type="ARBA" id="ARBA00005272"/>
    </source>
</evidence>
<sequence>MSLLPRSAFASLAVPRLKERLVIVGSGWGGFSVLKRINKSKYDVTLISPSSYFNMTPLLAGTSVGTLEFRTAIESVRKFSPQSTVVEAWADKIDFSNNTIHCTPRTHPYGTSWTLPDDPYASTAYTSETDPTVPQASSIPSPRAPPFTIKFDKLVIAVGAHNQTFGIPGVKEYVHFLKDIRDARAIRMRILECFTQASQPNCPEDERRKLLNFVVVGGGPTGVEFAAELHDLCTTDMRKHYPELIKFVRITIYETGDKILSAFDKSLAEYASHRFAKKGIHVKKNHRVEEVKPFSLKVDKEGWVPFGMCVWSTGLAVNPLVSTLAGQLQLLVTDGHLHVLDAKTGEALSNVWAIGDAVGTVMREGRSNPVAAPLPATAQVASQMGNYLVKTLNIGAEQTEEFKFASRGNLAYVGDGNAIYDRSMVESGPQTKVRGRLAWLLWRSTYVSMASPRNMLNIPWYWFTNWVFGRDLSRF</sequence>
<reference evidence="8" key="1">
    <citation type="journal article" date="2020" name="Nat. Commun.">
        <title>Large-scale genome sequencing of mycorrhizal fungi provides insights into the early evolution of symbiotic traits.</title>
        <authorList>
            <person name="Miyauchi S."/>
            <person name="Kiss E."/>
            <person name="Kuo A."/>
            <person name="Drula E."/>
            <person name="Kohler A."/>
            <person name="Sanchez-Garcia M."/>
            <person name="Morin E."/>
            <person name="Andreopoulos B."/>
            <person name="Barry K.W."/>
            <person name="Bonito G."/>
            <person name="Buee M."/>
            <person name="Carver A."/>
            <person name="Chen C."/>
            <person name="Cichocki N."/>
            <person name="Clum A."/>
            <person name="Culley D."/>
            <person name="Crous P.W."/>
            <person name="Fauchery L."/>
            <person name="Girlanda M."/>
            <person name="Hayes R.D."/>
            <person name="Keri Z."/>
            <person name="LaButti K."/>
            <person name="Lipzen A."/>
            <person name="Lombard V."/>
            <person name="Magnuson J."/>
            <person name="Maillard F."/>
            <person name="Murat C."/>
            <person name="Nolan M."/>
            <person name="Ohm R.A."/>
            <person name="Pangilinan J."/>
            <person name="Pereira M.F."/>
            <person name="Perotto S."/>
            <person name="Peter M."/>
            <person name="Pfister S."/>
            <person name="Riley R."/>
            <person name="Sitrit Y."/>
            <person name="Stielow J.B."/>
            <person name="Szollosi G."/>
            <person name="Zifcakova L."/>
            <person name="Stursova M."/>
            <person name="Spatafora J.W."/>
            <person name="Tedersoo L."/>
            <person name="Vaario L.M."/>
            <person name="Yamada A."/>
            <person name="Yan M."/>
            <person name="Wang P."/>
            <person name="Xu J."/>
            <person name="Bruns T."/>
            <person name="Baldrian P."/>
            <person name="Vilgalys R."/>
            <person name="Dunand C."/>
            <person name="Henrissat B."/>
            <person name="Grigoriev I.V."/>
            <person name="Hibbett D."/>
            <person name="Nagy L.G."/>
            <person name="Martin F.M."/>
        </authorList>
    </citation>
    <scope>NUCLEOTIDE SEQUENCE</scope>
    <source>
        <strain evidence="8">UP504</strain>
    </source>
</reference>
<evidence type="ECO:0000256" key="5">
    <source>
        <dbReference type="ARBA" id="ARBA00023027"/>
    </source>
</evidence>